<dbReference type="SMART" id="SM00701">
    <property type="entry name" value="PGRP"/>
    <property type="match status" value="1"/>
</dbReference>
<dbReference type="InterPro" id="IPR015510">
    <property type="entry name" value="PGRP"/>
</dbReference>
<dbReference type="Gene3D" id="3.40.80.10">
    <property type="entry name" value="Peptidoglycan recognition protein-like"/>
    <property type="match status" value="1"/>
</dbReference>
<feature type="transmembrane region" description="Helical" evidence="4">
    <location>
        <begin position="68"/>
        <end position="91"/>
    </location>
</feature>
<keyword evidence="4" id="KW-0472">Membrane</keyword>
<organism evidence="6 7">
    <name type="scientific">Drosophila albomicans</name>
    <name type="common">Fruit fly</name>
    <dbReference type="NCBI Taxonomy" id="7291"/>
    <lineage>
        <taxon>Eukaryota</taxon>
        <taxon>Metazoa</taxon>
        <taxon>Ecdysozoa</taxon>
        <taxon>Arthropoda</taxon>
        <taxon>Hexapoda</taxon>
        <taxon>Insecta</taxon>
        <taxon>Pterygota</taxon>
        <taxon>Neoptera</taxon>
        <taxon>Endopterygota</taxon>
        <taxon>Diptera</taxon>
        <taxon>Brachycera</taxon>
        <taxon>Muscomorpha</taxon>
        <taxon>Ephydroidea</taxon>
        <taxon>Drosophilidae</taxon>
        <taxon>Drosophila</taxon>
    </lineage>
</organism>
<sequence>MEISQSVAYLKVVDDDDSSSTSSEESLITIAPNERTPLLLGHRVSASASAHDSSSPSFSSSMYTKECLNWRIIGLLVMFTTGLGVASYLLWLERPKNPDNDYQLSLTQHDLWSLCPLQGQALLESGKVVNVYITHTGGVECTDNCAQLLHTLQHQHLGELPYNFLMAGDCEAYEARGWRYASNYGTLPQSSSLVLAFVGNFTQELPSSCQLEMAEALLWESQRRRKLQPRYQLYALRNVSRSEFDADALQRKLRQWPLYAGLEQVK</sequence>
<dbReference type="Proteomes" id="UP000515160">
    <property type="component" value="Chromosome 3"/>
</dbReference>
<dbReference type="GO" id="GO:0045087">
    <property type="term" value="P:innate immune response"/>
    <property type="evidence" value="ECO:0007669"/>
    <property type="project" value="UniProtKB-KW"/>
</dbReference>
<dbReference type="AlphaFoldDB" id="A0A6P8Y2S6"/>
<evidence type="ECO:0000313" key="7">
    <source>
        <dbReference type="RefSeq" id="XP_034103212.1"/>
    </source>
</evidence>
<proteinExistence type="inferred from homology"/>
<accession>A0A6P8Y2S6</accession>
<evidence type="ECO:0000256" key="2">
    <source>
        <dbReference type="ARBA" id="ARBA00022588"/>
    </source>
</evidence>
<keyword evidence="4" id="KW-1133">Transmembrane helix</keyword>
<comment type="similarity">
    <text evidence="1">Belongs to the N-acetylmuramoyl-L-alanine amidase 2 family.</text>
</comment>
<dbReference type="PANTHER" id="PTHR11022">
    <property type="entry name" value="PEPTIDOGLYCAN RECOGNITION PROTEIN"/>
    <property type="match status" value="1"/>
</dbReference>
<dbReference type="SUPFAM" id="SSF55846">
    <property type="entry name" value="N-acetylmuramoyl-L-alanine amidase-like"/>
    <property type="match status" value="1"/>
</dbReference>
<dbReference type="RefSeq" id="XP_034103212.1">
    <property type="nucleotide sequence ID" value="XM_034247321.2"/>
</dbReference>
<keyword evidence="2" id="KW-0399">Innate immunity</keyword>
<dbReference type="CDD" id="cd06583">
    <property type="entry name" value="PGRP"/>
    <property type="match status" value="1"/>
</dbReference>
<dbReference type="OrthoDB" id="7939567at2759"/>
<evidence type="ECO:0000256" key="1">
    <source>
        <dbReference type="ARBA" id="ARBA00007553"/>
    </source>
</evidence>
<protein>
    <submittedName>
        <fullName evidence="7">Peptidoglycan-recognition protein LD isoform X1</fullName>
    </submittedName>
</protein>
<dbReference type="GO" id="GO:0008745">
    <property type="term" value="F:N-acetylmuramoyl-L-alanine amidase activity"/>
    <property type="evidence" value="ECO:0007669"/>
    <property type="project" value="InterPro"/>
</dbReference>
<dbReference type="GeneID" id="117567378"/>
<reference evidence="7" key="1">
    <citation type="submission" date="2025-08" db="UniProtKB">
        <authorList>
            <consortium name="RefSeq"/>
        </authorList>
    </citation>
    <scope>IDENTIFICATION</scope>
    <source>
        <strain evidence="7">15112-1751.03</strain>
        <tissue evidence="7">Whole Adult</tissue>
    </source>
</reference>
<dbReference type="PANTHER" id="PTHR11022:SF73">
    <property type="entry name" value="PEPTIDOGLYCAN-RECOGNITION PROTEIN LD"/>
    <property type="match status" value="1"/>
</dbReference>
<dbReference type="InterPro" id="IPR006619">
    <property type="entry name" value="PGRP_domain_met/bac"/>
</dbReference>
<keyword evidence="4" id="KW-0812">Transmembrane</keyword>
<keyword evidence="6" id="KW-1185">Reference proteome</keyword>
<feature type="domain" description="Peptidoglycan recognition protein family" evidence="5">
    <location>
        <begin position="104"/>
        <end position="240"/>
    </location>
</feature>
<evidence type="ECO:0000313" key="6">
    <source>
        <dbReference type="Proteomes" id="UP000515160"/>
    </source>
</evidence>
<evidence type="ECO:0000256" key="3">
    <source>
        <dbReference type="ARBA" id="ARBA00022859"/>
    </source>
</evidence>
<dbReference type="InterPro" id="IPR036505">
    <property type="entry name" value="Amidase/PGRP_sf"/>
</dbReference>
<dbReference type="GO" id="GO:0009253">
    <property type="term" value="P:peptidoglycan catabolic process"/>
    <property type="evidence" value="ECO:0007669"/>
    <property type="project" value="InterPro"/>
</dbReference>
<name>A0A6P8Y2S6_DROAB</name>
<dbReference type="GO" id="GO:0008270">
    <property type="term" value="F:zinc ion binding"/>
    <property type="evidence" value="ECO:0007669"/>
    <property type="project" value="InterPro"/>
</dbReference>
<dbReference type="InterPro" id="IPR002502">
    <property type="entry name" value="Amidase_domain"/>
</dbReference>
<gene>
    <name evidence="7" type="primary">LOC117567378</name>
</gene>
<evidence type="ECO:0000259" key="5">
    <source>
        <dbReference type="SMART" id="SM00701"/>
    </source>
</evidence>
<evidence type="ECO:0000256" key="4">
    <source>
        <dbReference type="SAM" id="Phobius"/>
    </source>
</evidence>
<keyword evidence="3" id="KW-0391">Immunity</keyword>